<keyword evidence="6" id="KW-0271">Exosome</keyword>
<protein>
    <recommendedName>
        <fullName evidence="10">Exoribonuclease phosphorolytic domain-containing protein</fullName>
    </recommendedName>
</protein>
<evidence type="ECO:0000256" key="1">
    <source>
        <dbReference type="ARBA" id="ARBA00004123"/>
    </source>
</evidence>
<dbReference type="InterPro" id="IPR001247">
    <property type="entry name" value="ExoRNase_PH_dom1"/>
</dbReference>
<dbReference type="InterPro" id="IPR050080">
    <property type="entry name" value="RNase_PH"/>
</dbReference>
<reference evidence="11 12" key="1">
    <citation type="submission" date="2022-12" db="EMBL/GenBank/DDBJ databases">
        <title>Chromosome-level genome of Tegillarca granosa.</title>
        <authorList>
            <person name="Kim J."/>
        </authorList>
    </citation>
    <scope>NUCLEOTIDE SEQUENCE [LARGE SCALE GENOMIC DNA]</scope>
    <source>
        <strain evidence="11">Teg-2019</strain>
        <tissue evidence="11">Adductor muscle</tissue>
    </source>
</reference>
<gene>
    <name evidence="11" type="ORF">KUTeg_000304</name>
</gene>
<dbReference type="Gene3D" id="3.30.230.70">
    <property type="entry name" value="GHMP Kinase, N-terminal domain"/>
    <property type="match status" value="2"/>
</dbReference>
<feature type="region of interest" description="Disordered" evidence="9">
    <location>
        <begin position="1"/>
        <end position="23"/>
    </location>
</feature>
<sequence>MDAPMDEQKDGNGNRQDKRSADEIRPVFLKAGVISQARGSAYLEQNETKVICAVYGPRELVKREEFSMKGQLTSLAASITCASVALANAGIEMYDLVAGCSSRIAGDVLLMDPTEHEEYKSQVIA</sequence>
<proteinExistence type="inferred from homology"/>
<keyword evidence="4" id="KW-0963">Cytoplasm</keyword>
<feature type="domain" description="Exoribonuclease phosphorolytic" evidence="10">
    <location>
        <begin position="23"/>
        <end position="71"/>
    </location>
</feature>
<organism evidence="11 12">
    <name type="scientific">Tegillarca granosa</name>
    <name type="common">Malaysian cockle</name>
    <name type="synonym">Anadara granosa</name>
    <dbReference type="NCBI Taxonomy" id="220873"/>
    <lineage>
        <taxon>Eukaryota</taxon>
        <taxon>Metazoa</taxon>
        <taxon>Spiralia</taxon>
        <taxon>Lophotrochozoa</taxon>
        <taxon>Mollusca</taxon>
        <taxon>Bivalvia</taxon>
        <taxon>Autobranchia</taxon>
        <taxon>Pteriomorphia</taxon>
        <taxon>Arcoida</taxon>
        <taxon>Arcoidea</taxon>
        <taxon>Arcidae</taxon>
        <taxon>Tegillarca</taxon>
    </lineage>
</organism>
<keyword evidence="12" id="KW-1185">Reference proteome</keyword>
<dbReference type="SUPFAM" id="SSF54211">
    <property type="entry name" value="Ribosomal protein S5 domain 2-like"/>
    <property type="match status" value="1"/>
</dbReference>
<comment type="similarity">
    <text evidence="3">Belongs to the RNase PH family.</text>
</comment>
<evidence type="ECO:0000256" key="6">
    <source>
        <dbReference type="ARBA" id="ARBA00022835"/>
    </source>
</evidence>
<name>A0ABQ9FX53_TEGGR</name>
<dbReference type="Proteomes" id="UP001217089">
    <property type="component" value="Unassembled WGS sequence"/>
</dbReference>
<evidence type="ECO:0000256" key="5">
    <source>
        <dbReference type="ARBA" id="ARBA00022552"/>
    </source>
</evidence>
<dbReference type="Pfam" id="PF01138">
    <property type="entry name" value="RNase_PH"/>
    <property type="match status" value="1"/>
</dbReference>
<evidence type="ECO:0000256" key="4">
    <source>
        <dbReference type="ARBA" id="ARBA00022490"/>
    </source>
</evidence>
<evidence type="ECO:0000256" key="3">
    <source>
        <dbReference type="ARBA" id="ARBA00006678"/>
    </source>
</evidence>
<dbReference type="InterPro" id="IPR020568">
    <property type="entry name" value="Ribosomal_Su5_D2-typ_SF"/>
</dbReference>
<keyword evidence="5" id="KW-0698">rRNA processing</keyword>
<evidence type="ECO:0000313" key="12">
    <source>
        <dbReference type="Proteomes" id="UP001217089"/>
    </source>
</evidence>
<keyword evidence="8" id="KW-0539">Nucleus</keyword>
<comment type="caution">
    <text evidence="11">The sequence shown here is derived from an EMBL/GenBank/DDBJ whole genome shotgun (WGS) entry which is preliminary data.</text>
</comment>
<evidence type="ECO:0000256" key="7">
    <source>
        <dbReference type="ARBA" id="ARBA00022884"/>
    </source>
</evidence>
<keyword evidence="7" id="KW-0694">RNA-binding</keyword>
<comment type="subcellular location">
    <subcellularLocation>
        <location evidence="2">Cytoplasm</location>
    </subcellularLocation>
    <subcellularLocation>
        <location evidence="1">Nucleus</location>
    </subcellularLocation>
</comment>
<evidence type="ECO:0000256" key="8">
    <source>
        <dbReference type="ARBA" id="ARBA00023242"/>
    </source>
</evidence>
<dbReference type="PANTHER" id="PTHR11953:SF2">
    <property type="entry name" value="EXOSOME COMPLEX COMPONENT MTR3"/>
    <property type="match status" value="1"/>
</dbReference>
<dbReference type="PANTHER" id="PTHR11953">
    <property type="entry name" value="EXOSOME COMPLEX COMPONENT"/>
    <property type="match status" value="1"/>
</dbReference>
<dbReference type="EMBL" id="JARBDR010000018">
    <property type="protein sequence ID" value="KAJ8321833.1"/>
    <property type="molecule type" value="Genomic_DNA"/>
</dbReference>
<evidence type="ECO:0000313" key="11">
    <source>
        <dbReference type="EMBL" id="KAJ8321833.1"/>
    </source>
</evidence>
<accession>A0ABQ9FX53</accession>
<evidence type="ECO:0000259" key="10">
    <source>
        <dbReference type="Pfam" id="PF01138"/>
    </source>
</evidence>
<evidence type="ECO:0000256" key="2">
    <source>
        <dbReference type="ARBA" id="ARBA00004496"/>
    </source>
</evidence>
<dbReference type="InterPro" id="IPR027408">
    <property type="entry name" value="PNPase/RNase_PH_dom_sf"/>
</dbReference>
<evidence type="ECO:0000256" key="9">
    <source>
        <dbReference type="SAM" id="MobiDB-lite"/>
    </source>
</evidence>